<keyword evidence="6" id="KW-0446">Lipid-binding</keyword>
<keyword evidence="7 9" id="KW-1015">Disulfide bond</keyword>
<keyword evidence="4" id="KW-0964">Secreted</keyword>
<comment type="similarity">
    <text evidence="2 8 10">Belongs to the calycin superfamily. Lipocalin family.</text>
</comment>
<sequence>MEGKCLLQSLIFVILIQLAVSVTDPVNCQVNTFQTKQNFDLKKYLGVWYEMKWIIPFSVPVADRYLDYQHKYSMNTDDQVLVSITARNSSKHCLYITAYVNLTETPGKMVISNQPNGGGDTYTYWIIETDYNNYAVVYGCGQTLSNGTCGATRLWIWSRKTSITPTLLSQAEMLLNRLCLDTSSLITTSHDEGECPQQSDDAMAMASSNLSVIIPTIVYLYMFYLT</sequence>
<evidence type="ECO:0000256" key="2">
    <source>
        <dbReference type="ARBA" id="ARBA00006889"/>
    </source>
</evidence>
<evidence type="ECO:0000256" key="4">
    <source>
        <dbReference type="ARBA" id="ARBA00022525"/>
    </source>
</evidence>
<feature type="disulfide bond" evidence="9">
    <location>
        <begin position="28"/>
        <end position="179"/>
    </location>
</feature>
<keyword evidence="3" id="KW-0813">Transport</keyword>
<dbReference type="InterPro" id="IPR002449">
    <property type="entry name" value="Retinol-bd/Purpurin"/>
</dbReference>
<reference evidence="13 14" key="1">
    <citation type="submission" date="2024-01" db="EMBL/GenBank/DDBJ databases">
        <title>The genome of the rayed Mediterranean limpet Patella caerulea (Linnaeus, 1758).</title>
        <authorList>
            <person name="Anh-Thu Weber A."/>
            <person name="Halstead-Nussloch G."/>
        </authorList>
    </citation>
    <scope>NUCLEOTIDE SEQUENCE [LARGE SCALE GENOMIC DNA]</scope>
    <source>
        <strain evidence="13">AATW-2023a</strain>
        <tissue evidence="13">Whole specimen</tissue>
    </source>
</reference>
<evidence type="ECO:0000256" key="9">
    <source>
        <dbReference type="PIRSR" id="PIRSR036893-50"/>
    </source>
</evidence>
<comment type="subcellular location">
    <subcellularLocation>
        <location evidence="1">Secreted</location>
    </subcellularLocation>
</comment>
<dbReference type="PROSITE" id="PS00213">
    <property type="entry name" value="LIPOCALIN"/>
    <property type="match status" value="1"/>
</dbReference>
<feature type="signal peptide" evidence="8">
    <location>
        <begin position="1"/>
        <end position="21"/>
    </location>
</feature>
<name>A0AAN8PT23_PATCE</name>
<keyword evidence="14" id="KW-1185">Reference proteome</keyword>
<keyword evidence="8" id="KW-0732">Signal</keyword>
<dbReference type="Pfam" id="PF00061">
    <property type="entry name" value="Lipocalin"/>
    <property type="match status" value="1"/>
</dbReference>
<dbReference type="Proteomes" id="UP001347796">
    <property type="component" value="Unassembled WGS sequence"/>
</dbReference>
<dbReference type="InterPro" id="IPR012674">
    <property type="entry name" value="Calycin"/>
</dbReference>
<gene>
    <name evidence="13" type="ORF">SNE40_010647</name>
</gene>
<keyword evidence="11" id="KW-0472">Membrane</keyword>
<dbReference type="SUPFAM" id="SSF50814">
    <property type="entry name" value="Lipocalins"/>
    <property type="match status" value="1"/>
</dbReference>
<protein>
    <recommendedName>
        <fullName evidence="12">Lipocalin/cytosolic fatty-acid binding domain-containing protein</fullName>
    </recommendedName>
</protein>
<dbReference type="AlphaFoldDB" id="A0AAN8PT23"/>
<keyword evidence="5" id="KW-0683">Retinol-binding</keyword>
<dbReference type="GO" id="GO:0005615">
    <property type="term" value="C:extracellular space"/>
    <property type="evidence" value="ECO:0007669"/>
    <property type="project" value="UniProtKB-ARBA"/>
</dbReference>
<feature type="chain" id="PRO_5042675346" description="Lipocalin/cytosolic fatty-acid binding domain-containing protein" evidence="8">
    <location>
        <begin position="22"/>
        <end position="226"/>
    </location>
</feature>
<dbReference type="PRINTS" id="PR01273">
    <property type="entry name" value="INVTBRTCOLOR"/>
</dbReference>
<feature type="domain" description="Lipocalin/cytosolic fatty-acid binding" evidence="12">
    <location>
        <begin position="69"/>
        <end position="190"/>
    </location>
</feature>
<comment type="caution">
    <text evidence="13">The sequence shown here is derived from an EMBL/GenBank/DDBJ whole genome shotgun (WGS) entry which is preliminary data.</text>
</comment>
<proteinExistence type="inferred from homology"/>
<feature type="disulfide bond" evidence="9">
    <location>
        <begin position="93"/>
        <end position="195"/>
    </location>
</feature>
<dbReference type="PANTHER" id="PTHR11873:SF0">
    <property type="entry name" value="LIPOCALIN-RELATED PROTEIN"/>
    <property type="match status" value="1"/>
</dbReference>
<keyword evidence="11" id="KW-1133">Transmembrane helix</keyword>
<dbReference type="GO" id="GO:0034632">
    <property type="term" value="F:retinol transmembrane transporter activity"/>
    <property type="evidence" value="ECO:0007669"/>
    <property type="project" value="InterPro"/>
</dbReference>
<dbReference type="GO" id="GO:0019841">
    <property type="term" value="F:retinol binding"/>
    <property type="evidence" value="ECO:0007669"/>
    <property type="project" value="UniProtKB-KW"/>
</dbReference>
<evidence type="ECO:0000256" key="10">
    <source>
        <dbReference type="RuleBase" id="RU003695"/>
    </source>
</evidence>
<evidence type="ECO:0000256" key="6">
    <source>
        <dbReference type="ARBA" id="ARBA00023121"/>
    </source>
</evidence>
<evidence type="ECO:0000256" key="7">
    <source>
        <dbReference type="ARBA" id="ARBA00023157"/>
    </source>
</evidence>
<dbReference type="EMBL" id="JAZGQO010000007">
    <property type="protein sequence ID" value="KAK6183103.1"/>
    <property type="molecule type" value="Genomic_DNA"/>
</dbReference>
<feature type="disulfide bond" evidence="9">
    <location>
        <begin position="140"/>
        <end position="149"/>
    </location>
</feature>
<evidence type="ECO:0000259" key="12">
    <source>
        <dbReference type="Pfam" id="PF00061"/>
    </source>
</evidence>
<evidence type="ECO:0000256" key="11">
    <source>
        <dbReference type="SAM" id="Phobius"/>
    </source>
</evidence>
<evidence type="ECO:0000256" key="5">
    <source>
        <dbReference type="ARBA" id="ARBA00023072"/>
    </source>
</evidence>
<evidence type="ECO:0000256" key="3">
    <source>
        <dbReference type="ARBA" id="ARBA00022448"/>
    </source>
</evidence>
<evidence type="ECO:0000256" key="1">
    <source>
        <dbReference type="ARBA" id="ARBA00004613"/>
    </source>
</evidence>
<keyword evidence="11" id="KW-0812">Transmembrane</keyword>
<evidence type="ECO:0000256" key="8">
    <source>
        <dbReference type="PIRNR" id="PIRNR036893"/>
    </source>
</evidence>
<dbReference type="PANTHER" id="PTHR11873">
    <property type="entry name" value="RETINOL-BINDING PROTEIN 4"/>
    <property type="match status" value="1"/>
</dbReference>
<accession>A0AAN8PT23</accession>
<dbReference type="InterPro" id="IPR000566">
    <property type="entry name" value="Lipocln_cytosolic_FA-bd_dom"/>
</dbReference>
<evidence type="ECO:0000313" key="14">
    <source>
        <dbReference type="Proteomes" id="UP001347796"/>
    </source>
</evidence>
<dbReference type="Gene3D" id="2.40.128.20">
    <property type="match status" value="1"/>
</dbReference>
<organism evidence="13 14">
    <name type="scientific">Patella caerulea</name>
    <name type="common">Rayed Mediterranean limpet</name>
    <dbReference type="NCBI Taxonomy" id="87958"/>
    <lineage>
        <taxon>Eukaryota</taxon>
        <taxon>Metazoa</taxon>
        <taxon>Spiralia</taxon>
        <taxon>Lophotrochozoa</taxon>
        <taxon>Mollusca</taxon>
        <taxon>Gastropoda</taxon>
        <taxon>Patellogastropoda</taxon>
        <taxon>Patelloidea</taxon>
        <taxon>Patellidae</taxon>
        <taxon>Patella</taxon>
    </lineage>
</organism>
<dbReference type="InterPro" id="IPR022271">
    <property type="entry name" value="Lipocalin_ApoD"/>
</dbReference>
<dbReference type="PIRSF" id="PIRSF036893">
    <property type="entry name" value="Lipocalin_ApoD"/>
    <property type="match status" value="1"/>
</dbReference>
<dbReference type="GO" id="GO:0031409">
    <property type="term" value="F:pigment binding"/>
    <property type="evidence" value="ECO:0007669"/>
    <property type="project" value="InterPro"/>
</dbReference>
<dbReference type="InterPro" id="IPR022272">
    <property type="entry name" value="Lipocalin_CS"/>
</dbReference>
<dbReference type="InterPro" id="IPR003057">
    <property type="entry name" value="Invtbrt_color"/>
</dbReference>
<feature type="transmembrane region" description="Helical" evidence="11">
    <location>
        <begin position="202"/>
        <end position="224"/>
    </location>
</feature>
<evidence type="ECO:0000313" key="13">
    <source>
        <dbReference type="EMBL" id="KAK6183103.1"/>
    </source>
</evidence>